<dbReference type="SUPFAM" id="SSF46894">
    <property type="entry name" value="C-terminal effector domain of the bipartite response regulators"/>
    <property type="match status" value="1"/>
</dbReference>
<reference evidence="2 3" key="1">
    <citation type="journal article" date="2019" name="Syst. Appl. Microbiol.">
        <title>Microvirga tunisiensis sp. nov., a root nodule symbiotic bacterium isolated from Lupinus micranthus and L. luteus grown in Northern Tunisia.</title>
        <authorList>
            <person name="Msaddak A."/>
            <person name="Rejili M."/>
            <person name="Duran D."/>
            <person name="Mars M."/>
            <person name="Palacios J.M."/>
            <person name="Ruiz-Argueso T."/>
            <person name="Rey L."/>
            <person name="Imperial J."/>
        </authorList>
    </citation>
    <scope>NUCLEOTIDE SEQUENCE [LARGE SCALE GENOMIC DNA]</scope>
    <source>
        <strain evidence="2 3">Lmie10</strain>
    </source>
</reference>
<feature type="domain" description="HTH luxR-type" evidence="1">
    <location>
        <begin position="194"/>
        <end position="259"/>
    </location>
</feature>
<evidence type="ECO:0000259" key="1">
    <source>
        <dbReference type="PROSITE" id="PS50043"/>
    </source>
</evidence>
<dbReference type="InterPro" id="IPR011006">
    <property type="entry name" value="CheY-like_superfamily"/>
</dbReference>
<dbReference type="PROSITE" id="PS00622">
    <property type="entry name" value="HTH_LUXR_1"/>
    <property type="match status" value="1"/>
</dbReference>
<dbReference type="InterPro" id="IPR051015">
    <property type="entry name" value="EvgA-like"/>
</dbReference>
<organism evidence="2 3">
    <name type="scientific">Microvirga tunisiensis</name>
    <dbReference type="NCBI Taxonomy" id="2108360"/>
    <lineage>
        <taxon>Bacteria</taxon>
        <taxon>Pseudomonadati</taxon>
        <taxon>Pseudomonadota</taxon>
        <taxon>Alphaproteobacteria</taxon>
        <taxon>Hyphomicrobiales</taxon>
        <taxon>Methylobacteriaceae</taxon>
        <taxon>Microvirga</taxon>
    </lineage>
</organism>
<dbReference type="Pfam" id="PF00196">
    <property type="entry name" value="GerE"/>
    <property type="match status" value="1"/>
</dbReference>
<dbReference type="PANTHER" id="PTHR45566">
    <property type="entry name" value="HTH-TYPE TRANSCRIPTIONAL REGULATOR YHJB-RELATED"/>
    <property type="match status" value="1"/>
</dbReference>
<protein>
    <submittedName>
        <fullName evidence="2">Response regulator transcription factor</fullName>
    </submittedName>
</protein>
<dbReference type="Gene3D" id="3.40.50.2300">
    <property type="match status" value="1"/>
</dbReference>
<dbReference type="OrthoDB" id="7272316at2"/>
<dbReference type="SMART" id="SM00421">
    <property type="entry name" value="HTH_LUXR"/>
    <property type="match status" value="1"/>
</dbReference>
<gene>
    <name evidence="2" type="ORF">FS320_16055</name>
</gene>
<sequence>MKARSLRNEEKYTCSKERRQIMSLHSANGARLDFDSRGCSSVVVFPVCTNPLLRLGLESILSETVFVVWHDIVDGFSSLPAIEDESSALFIIDASSFTSGAIDLVRRLKAHAPAARIVMLADAFDPNIVPSAWDAGVHGFCLSNQKQDVLVKSLELVMLGETILPATIVLPIAGTGAHTAHHRPEEGTFDGKINGHQSRKLSSREAQILTCLRDGAPNKVIARKLNLSEATVKVHVKAILKKVGACNRTQAALWATRNVSTDFTQL</sequence>
<dbReference type="AlphaFoldDB" id="A0A5N7MIQ2"/>
<dbReference type="InterPro" id="IPR000792">
    <property type="entry name" value="Tscrpt_reg_LuxR_C"/>
</dbReference>
<dbReference type="Proteomes" id="UP000403266">
    <property type="component" value="Unassembled WGS sequence"/>
</dbReference>
<dbReference type="PROSITE" id="PS50043">
    <property type="entry name" value="HTH_LUXR_2"/>
    <property type="match status" value="1"/>
</dbReference>
<dbReference type="CDD" id="cd06170">
    <property type="entry name" value="LuxR_C_like"/>
    <property type="match status" value="1"/>
</dbReference>
<dbReference type="SUPFAM" id="SSF52172">
    <property type="entry name" value="CheY-like"/>
    <property type="match status" value="1"/>
</dbReference>
<name>A0A5N7MIQ2_9HYPH</name>
<dbReference type="EMBL" id="VOSK01000057">
    <property type="protein sequence ID" value="MPR26688.1"/>
    <property type="molecule type" value="Genomic_DNA"/>
</dbReference>
<comment type="caution">
    <text evidence="2">The sequence shown here is derived from an EMBL/GenBank/DDBJ whole genome shotgun (WGS) entry which is preliminary data.</text>
</comment>
<keyword evidence="3" id="KW-1185">Reference proteome</keyword>
<dbReference type="PRINTS" id="PR00038">
    <property type="entry name" value="HTHLUXR"/>
</dbReference>
<dbReference type="GO" id="GO:0003677">
    <property type="term" value="F:DNA binding"/>
    <property type="evidence" value="ECO:0007669"/>
    <property type="project" value="InterPro"/>
</dbReference>
<dbReference type="PANTHER" id="PTHR45566:SF1">
    <property type="entry name" value="HTH-TYPE TRANSCRIPTIONAL REGULATOR YHJB-RELATED"/>
    <property type="match status" value="1"/>
</dbReference>
<accession>A0A5N7MIQ2</accession>
<dbReference type="InterPro" id="IPR016032">
    <property type="entry name" value="Sig_transdc_resp-reg_C-effctor"/>
</dbReference>
<proteinExistence type="predicted"/>
<evidence type="ECO:0000313" key="3">
    <source>
        <dbReference type="Proteomes" id="UP000403266"/>
    </source>
</evidence>
<evidence type="ECO:0000313" key="2">
    <source>
        <dbReference type="EMBL" id="MPR26688.1"/>
    </source>
</evidence>
<dbReference type="GO" id="GO:0006355">
    <property type="term" value="P:regulation of DNA-templated transcription"/>
    <property type="evidence" value="ECO:0007669"/>
    <property type="project" value="InterPro"/>
</dbReference>